<dbReference type="InterPro" id="IPR010264">
    <property type="entry name" value="Self-incomp_S1"/>
</dbReference>
<dbReference type="Pfam" id="PF05938">
    <property type="entry name" value="Self-incomp_S1"/>
    <property type="match status" value="1"/>
</dbReference>
<sequence length="151" mass="17382">MGKYWITLVICIQLITQIINFVPTTMASGYGKDKYSILISSGLKWGQLKVHCKVNEFVLEPGKSFGWDFEVDIEWLGYYNYYSCNFDWNGKEVDLNAWNGEHGGTCAESKTHWAVLEDGFYFRCVGGKGNWEKWLTWEGRIHLGPSVDNAY</sequence>
<dbReference type="AlphaFoldDB" id="A0A9Q1KFZ9"/>
<keyword evidence="4" id="KW-0964">Secreted</keyword>
<evidence type="ECO:0000256" key="2">
    <source>
        <dbReference type="ARBA" id="ARBA00005581"/>
    </source>
</evidence>
<evidence type="ECO:0000256" key="5">
    <source>
        <dbReference type="ARBA" id="ARBA00022729"/>
    </source>
</evidence>
<keyword evidence="3" id="KW-0713">Self-incompatibility</keyword>
<evidence type="ECO:0000313" key="7">
    <source>
        <dbReference type="EMBL" id="KAJ8442067.1"/>
    </source>
</evidence>
<dbReference type="GO" id="GO:0060320">
    <property type="term" value="P:rejection of self pollen"/>
    <property type="evidence" value="ECO:0007669"/>
    <property type="project" value="UniProtKB-KW"/>
</dbReference>
<comment type="similarity">
    <text evidence="2">Belongs to the plant self-incompatibility (S1) protein family.</text>
</comment>
<protein>
    <recommendedName>
        <fullName evidence="9">S-protein homolog</fullName>
    </recommendedName>
</protein>
<feature type="signal peptide" evidence="6">
    <location>
        <begin position="1"/>
        <end position="21"/>
    </location>
</feature>
<accession>A0A9Q1KFZ9</accession>
<evidence type="ECO:0000256" key="4">
    <source>
        <dbReference type="ARBA" id="ARBA00022525"/>
    </source>
</evidence>
<keyword evidence="8" id="KW-1185">Reference proteome</keyword>
<feature type="chain" id="PRO_5043534780" description="S-protein homolog" evidence="6">
    <location>
        <begin position="22"/>
        <end position="151"/>
    </location>
</feature>
<comment type="subcellular location">
    <subcellularLocation>
        <location evidence="1">Secreted</location>
    </subcellularLocation>
</comment>
<evidence type="ECO:0008006" key="9">
    <source>
        <dbReference type="Google" id="ProtNLM"/>
    </source>
</evidence>
<name>A0A9Q1KFZ9_9CARY</name>
<evidence type="ECO:0000256" key="6">
    <source>
        <dbReference type="SAM" id="SignalP"/>
    </source>
</evidence>
<organism evidence="7 8">
    <name type="scientific">Carnegiea gigantea</name>
    <dbReference type="NCBI Taxonomy" id="171969"/>
    <lineage>
        <taxon>Eukaryota</taxon>
        <taxon>Viridiplantae</taxon>
        <taxon>Streptophyta</taxon>
        <taxon>Embryophyta</taxon>
        <taxon>Tracheophyta</taxon>
        <taxon>Spermatophyta</taxon>
        <taxon>Magnoliopsida</taxon>
        <taxon>eudicotyledons</taxon>
        <taxon>Gunneridae</taxon>
        <taxon>Pentapetalae</taxon>
        <taxon>Caryophyllales</taxon>
        <taxon>Cactineae</taxon>
        <taxon>Cactaceae</taxon>
        <taxon>Cactoideae</taxon>
        <taxon>Echinocereeae</taxon>
        <taxon>Carnegiea</taxon>
    </lineage>
</organism>
<evidence type="ECO:0000256" key="1">
    <source>
        <dbReference type="ARBA" id="ARBA00004613"/>
    </source>
</evidence>
<dbReference type="Proteomes" id="UP001153076">
    <property type="component" value="Unassembled WGS sequence"/>
</dbReference>
<evidence type="ECO:0000256" key="3">
    <source>
        <dbReference type="ARBA" id="ARBA00022471"/>
    </source>
</evidence>
<dbReference type="EMBL" id="JAKOGI010000147">
    <property type="protein sequence ID" value="KAJ8442067.1"/>
    <property type="molecule type" value="Genomic_DNA"/>
</dbReference>
<reference evidence="7" key="1">
    <citation type="submission" date="2022-04" db="EMBL/GenBank/DDBJ databases">
        <title>Carnegiea gigantea Genome sequencing and assembly v2.</title>
        <authorList>
            <person name="Copetti D."/>
            <person name="Sanderson M.J."/>
            <person name="Burquez A."/>
            <person name="Wojciechowski M.F."/>
        </authorList>
    </citation>
    <scope>NUCLEOTIDE SEQUENCE</scope>
    <source>
        <strain evidence="7">SGP5-SGP5p</strain>
        <tissue evidence="7">Aerial part</tissue>
    </source>
</reference>
<evidence type="ECO:0000313" key="8">
    <source>
        <dbReference type="Proteomes" id="UP001153076"/>
    </source>
</evidence>
<proteinExistence type="inferred from homology"/>
<dbReference type="OrthoDB" id="623670at2759"/>
<keyword evidence="5 6" id="KW-0732">Signal</keyword>
<comment type="caution">
    <text evidence="7">The sequence shown here is derived from an EMBL/GenBank/DDBJ whole genome shotgun (WGS) entry which is preliminary data.</text>
</comment>
<gene>
    <name evidence="7" type="ORF">Cgig2_007905</name>
</gene>
<dbReference type="GO" id="GO:0005576">
    <property type="term" value="C:extracellular region"/>
    <property type="evidence" value="ECO:0007669"/>
    <property type="project" value="UniProtKB-SubCell"/>
</dbReference>